<evidence type="ECO:0000256" key="7">
    <source>
        <dbReference type="SAM" id="MobiDB-lite"/>
    </source>
</evidence>
<sequence length="919" mass="97818">LQGFQCNAAGKLSAGQLSSLVREVKMKNANLSDGQLSCAARLLANHNLDANFTDYPPDVLLFFPLDQVDGANCERFYSLASQGDLSLLANGSAQRTRLLENALRCFGVGNSTALRKEHLQHLGAFVCDMDASVINDSDPEVLQNLKLCPELSNSQVMALNTRLSSGTPPYNAPESWNDSTLEDLGPLAFYINRSIWNRINGQERVAFFRSLSDAYDGQSAAQKEKTRLFLRTVGPNPASAARSKRATEEDPLFIILYDSAGQFDACLDKEVLRGSLATLLEQPLPNDYLVVMKRKLDELYPSGVPEDQLRLLGFLAHQYNAEEIRRWNVTSSDTLAALLNPDNGAWDAAPLRELVARYIASGGTLSNPILDLLGGVYLCYLGEDQLQQINPEAIRNAEKLDISTCPQSKKDILYGKASTAFSPEEGTSPYYSLIQPYLGGASAEDLKKLARSQVDMDINTFLNLNPEELQALSVQDVRGLLGVNLPDLKGAEREPSVAGWIRRQYQSDLDTLRIGLTGGMPSPLPTGSSNDRVNASMTSSSNVSSDNTTGLLPLMPTDGTPLFEITDAATSPSIAPTNKTVTAIDVVPKVDLPTSSDVPVTSNETVNDVEDATDATTTDQPADSNSIAASASTINDTVVFPTEIPGTSFNVTEALNDTVGGTPSPVTGTDIEATTSGFDTSAANGTVIPPFTVEANATTSSNDTIGGLPVPLPTTGTSVENTTFANITDATNRTSFPPNVTTDTNATVMPTPSVFINHTSGANVTTTGADNVTSAMRNMTVPSSQIPPGLVDITDTNTTMSSTPAVNLNHTLSADATTAGADNVTSPKFGVTEISSQKPPVVVVPVPNATIPSSIGTTRGTTTVSPTTAKTTSRAPPRTRPPFRPTPNGLINVEPGNCKYLWFTGASVSVLSHCLFHKD</sequence>
<dbReference type="InterPro" id="IPR026664">
    <property type="entry name" value="Stereocilin-rel"/>
</dbReference>
<evidence type="ECO:0000313" key="9">
    <source>
        <dbReference type="Proteomes" id="UP000001646"/>
    </source>
</evidence>
<evidence type="ECO:0000256" key="5">
    <source>
        <dbReference type="ARBA" id="ARBA00023136"/>
    </source>
</evidence>
<evidence type="ECO:0000256" key="3">
    <source>
        <dbReference type="ARBA" id="ARBA00022729"/>
    </source>
</evidence>
<comment type="subcellular location">
    <subcellularLocation>
        <location evidence="1">Membrane</location>
    </subcellularLocation>
</comment>
<dbReference type="Ensembl" id="ENSACAT00000008929.3">
    <property type="protein sequence ID" value="ENSACAP00000008741.3"/>
    <property type="gene ID" value="ENSACAG00000008931.3"/>
</dbReference>
<organism evidence="8 9">
    <name type="scientific">Anolis carolinensis</name>
    <name type="common">Green anole</name>
    <name type="synonym">American chameleon</name>
    <dbReference type="NCBI Taxonomy" id="28377"/>
    <lineage>
        <taxon>Eukaryota</taxon>
        <taxon>Metazoa</taxon>
        <taxon>Chordata</taxon>
        <taxon>Craniata</taxon>
        <taxon>Vertebrata</taxon>
        <taxon>Euteleostomi</taxon>
        <taxon>Lepidosauria</taxon>
        <taxon>Squamata</taxon>
        <taxon>Bifurcata</taxon>
        <taxon>Unidentata</taxon>
        <taxon>Episquamata</taxon>
        <taxon>Toxicofera</taxon>
        <taxon>Iguania</taxon>
        <taxon>Dactyloidae</taxon>
        <taxon>Anolis</taxon>
    </lineage>
</organism>
<reference evidence="8" key="3">
    <citation type="submission" date="2025-09" db="UniProtKB">
        <authorList>
            <consortium name="Ensembl"/>
        </authorList>
    </citation>
    <scope>IDENTIFICATION</scope>
</reference>
<dbReference type="Pfam" id="PF06060">
    <property type="entry name" value="Mesothelin"/>
    <property type="match status" value="1"/>
</dbReference>
<dbReference type="Proteomes" id="UP000001646">
    <property type="component" value="Unplaced"/>
</dbReference>
<dbReference type="STRING" id="28377.ENSACAP00000008741"/>
<dbReference type="GeneTree" id="ENSGT00950000182957"/>
<comment type="similarity">
    <text evidence="2">Belongs to the mesothelin family.</text>
</comment>
<feature type="region of interest" description="Disordered" evidence="7">
    <location>
        <begin position="853"/>
        <end position="890"/>
    </location>
</feature>
<feature type="region of interest" description="Disordered" evidence="7">
    <location>
        <begin position="519"/>
        <end position="549"/>
    </location>
</feature>
<dbReference type="PANTHER" id="PTHR23412:SF15">
    <property type="entry name" value="MESOTHELIN-LIKE PROTEIN"/>
    <property type="match status" value="1"/>
</dbReference>
<feature type="compositionally biased region" description="Low complexity" evidence="7">
    <location>
        <begin position="614"/>
        <end position="626"/>
    </location>
</feature>
<dbReference type="GO" id="GO:0016020">
    <property type="term" value="C:membrane"/>
    <property type="evidence" value="ECO:0007669"/>
    <property type="project" value="UniProtKB-SubCell"/>
</dbReference>
<evidence type="ECO:0000313" key="8">
    <source>
        <dbReference type="Ensembl" id="ENSACAP00000008741.3"/>
    </source>
</evidence>
<accession>H9GEJ2</accession>
<evidence type="ECO:0000256" key="6">
    <source>
        <dbReference type="ARBA" id="ARBA00023180"/>
    </source>
</evidence>
<keyword evidence="4" id="KW-0130">Cell adhesion</keyword>
<feature type="region of interest" description="Disordered" evidence="7">
    <location>
        <begin position="591"/>
        <end position="626"/>
    </location>
</feature>
<dbReference type="InParanoid" id="H9GEJ2"/>
<feature type="compositionally biased region" description="Low complexity" evidence="7">
    <location>
        <begin position="853"/>
        <end position="876"/>
    </location>
</feature>
<dbReference type="AlphaFoldDB" id="H9GEJ2"/>
<protein>
    <submittedName>
        <fullName evidence="8">Uncharacterized protein</fullName>
    </submittedName>
</protein>
<dbReference type="GO" id="GO:0007160">
    <property type="term" value="P:cell-matrix adhesion"/>
    <property type="evidence" value="ECO:0000318"/>
    <property type="project" value="GO_Central"/>
</dbReference>
<dbReference type="PANTHER" id="PTHR23412">
    <property type="entry name" value="STEREOCILIN RELATED"/>
    <property type="match status" value="1"/>
</dbReference>
<evidence type="ECO:0000256" key="4">
    <source>
        <dbReference type="ARBA" id="ARBA00022889"/>
    </source>
</evidence>
<keyword evidence="5" id="KW-0472">Membrane</keyword>
<dbReference type="Gene3D" id="1.20.970.40">
    <property type="match status" value="1"/>
</dbReference>
<feature type="compositionally biased region" description="Polar residues" evidence="7">
    <location>
        <begin position="593"/>
        <end position="606"/>
    </location>
</feature>
<feature type="compositionally biased region" description="Low complexity" evidence="7">
    <location>
        <begin position="534"/>
        <end position="549"/>
    </location>
</feature>
<keyword evidence="9" id="KW-1185">Reference proteome</keyword>
<reference evidence="8" key="1">
    <citation type="submission" date="2009-12" db="EMBL/GenBank/DDBJ databases">
        <title>The Genome Sequence of Anolis carolinensis (Green Anole Lizard).</title>
        <authorList>
            <consortium name="The Genome Sequencing Platform"/>
            <person name="Di Palma F."/>
            <person name="Alfoldi J."/>
            <person name="Heiman D."/>
            <person name="Young S."/>
            <person name="Grabherr M."/>
            <person name="Johnson J."/>
            <person name="Lander E.S."/>
            <person name="Lindblad-Toh K."/>
        </authorList>
    </citation>
    <scope>NUCLEOTIDE SEQUENCE [LARGE SCALE GENOMIC DNA]</scope>
    <source>
        <strain evidence="8">JBL SC #1</strain>
    </source>
</reference>
<evidence type="ECO:0000256" key="1">
    <source>
        <dbReference type="ARBA" id="ARBA00004370"/>
    </source>
</evidence>
<keyword evidence="3" id="KW-0732">Signal</keyword>
<dbReference type="InterPro" id="IPR010335">
    <property type="entry name" value="Mesothelin"/>
</dbReference>
<reference evidence="8" key="2">
    <citation type="submission" date="2025-08" db="UniProtKB">
        <authorList>
            <consortium name="Ensembl"/>
        </authorList>
    </citation>
    <scope>IDENTIFICATION</scope>
</reference>
<dbReference type="GO" id="GO:0009986">
    <property type="term" value="C:cell surface"/>
    <property type="evidence" value="ECO:0000318"/>
    <property type="project" value="GO_Central"/>
</dbReference>
<dbReference type="eggNOG" id="ENOG502QRX1">
    <property type="taxonomic scope" value="Eukaryota"/>
</dbReference>
<name>H9GEJ2_ANOCA</name>
<proteinExistence type="inferred from homology"/>
<evidence type="ECO:0000256" key="2">
    <source>
        <dbReference type="ARBA" id="ARBA00011016"/>
    </source>
</evidence>
<dbReference type="HOGENOM" id="CLU_014552_3_0_1"/>
<keyword evidence="6" id="KW-0325">Glycoprotein</keyword>